<feature type="compositionally biased region" description="Low complexity" evidence="1">
    <location>
        <begin position="256"/>
        <end position="282"/>
    </location>
</feature>
<feature type="region of interest" description="Disordered" evidence="1">
    <location>
        <begin position="38"/>
        <end position="169"/>
    </location>
</feature>
<feature type="compositionally biased region" description="Basic residues" evidence="1">
    <location>
        <begin position="246"/>
        <end position="255"/>
    </location>
</feature>
<evidence type="ECO:0000313" key="2">
    <source>
        <dbReference type="EMBL" id="GIL94222.1"/>
    </source>
</evidence>
<sequence length="547" mass="58259">LHVKFSASTRFNASDAGSLLGAAAAAAAEDRARTARLVRLGTTRPRVPTPAPKSFNATRRASSQRSSFSQLQQQPSRGRRQQDISLLDLESGGPFSGIMKALSGRHRRSRSVDSGSMRRTSGTASGSGSPASSPTRASRDGSRVPPRRRRQPSASMSGVELSDGSSSHRSGRVLGLGATALWSIFGGGGGDGGNLRRSQSAPSARSERTGSARHIRRHTFSNVSAEASLGAADGNEHPSGGARSGRSSRRHRSRNRAGNPDGEAEGTSFPFFSRRTSSTPSRSRSRSHSRSRSRGRSTVDEHQIPATTKRGSRPLLSFFSWGPRQRSSMREGEGDIRMRRSRTLPTSSSIGQVSDARPSRLELRESGTLGRGPFGSPRAAYLAQRETGQKESTVAFSIGGPGGLGLEEPTPTLRGDQASRRLEMHRPPQLQVTPVAGSAPVAVLSGAISAAHWSSLAAASQSESFGPHASHAGSLPSLAFVPSPTIRLPGDRTTPLRHTPPHPQQPRSSPLQQVYSPERRIPHAIAVPSLRRQTTSMEILPRSASRQ</sequence>
<feature type="non-terminal residue" evidence="2">
    <location>
        <position position="547"/>
    </location>
</feature>
<feature type="region of interest" description="Disordered" evidence="1">
    <location>
        <begin position="481"/>
        <end position="547"/>
    </location>
</feature>
<evidence type="ECO:0000256" key="1">
    <source>
        <dbReference type="SAM" id="MobiDB-lite"/>
    </source>
</evidence>
<feature type="region of interest" description="Disordered" evidence="1">
    <location>
        <begin position="187"/>
        <end position="360"/>
    </location>
</feature>
<accession>A0A8J4D2X2</accession>
<reference evidence="2" key="1">
    <citation type="journal article" date="2021" name="Proc. Natl. Acad. Sci. U.S.A.">
        <title>Three genomes in the algal genus Volvox reveal the fate of a haploid sex-determining region after a transition to homothallism.</title>
        <authorList>
            <person name="Yamamoto K."/>
            <person name="Hamaji T."/>
            <person name="Kawai-Toyooka H."/>
            <person name="Matsuzaki R."/>
            <person name="Takahashi F."/>
            <person name="Nishimura Y."/>
            <person name="Kawachi M."/>
            <person name="Noguchi H."/>
            <person name="Minakuchi Y."/>
            <person name="Umen J.G."/>
            <person name="Toyoda A."/>
            <person name="Nozaki H."/>
        </authorList>
    </citation>
    <scope>NUCLEOTIDE SEQUENCE</scope>
    <source>
        <strain evidence="2">NIES-3785</strain>
    </source>
</reference>
<dbReference type="AlphaFoldDB" id="A0A8J4D2X2"/>
<feature type="compositionally biased region" description="Basic residues" evidence="1">
    <location>
        <begin position="283"/>
        <end position="295"/>
    </location>
</feature>
<dbReference type="EMBL" id="BNCQ01000001">
    <property type="protein sequence ID" value="GIL94222.1"/>
    <property type="molecule type" value="Genomic_DNA"/>
</dbReference>
<evidence type="ECO:0000313" key="3">
    <source>
        <dbReference type="Proteomes" id="UP000722791"/>
    </source>
</evidence>
<proteinExistence type="predicted"/>
<name>A0A8J4D2X2_9CHLO</name>
<feature type="compositionally biased region" description="Basic and acidic residues" evidence="1">
    <location>
        <begin position="328"/>
        <end position="338"/>
    </location>
</feature>
<organism evidence="2 3">
    <name type="scientific">Volvox reticuliferus</name>
    <dbReference type="NCBI Taxonomy" id="1737510"/>
    <lineage>
        <taxon>Eukaryota</taxon>
        <taxon>Viridiplantae</taxon>
        <taxon>Chlorophyta</taxon>
        <taxon>core chlorophytes</taxon>
        <taxon>Chlorophyceae</taxon>
        <taxon>CS clade</taxon>
        <taxon>Chlamydomonadales</taxon>
        <taxon>Volvocaceae</taxon>
        <taxon>Volvox</taxon>
    </lineage>
</organism>
<feature type="compositionally biased region" description="Low complexity" evidence="1">
    <location>
        <begin position="59"/>
        <end position="76"/>
    </location>
</feature>
<dbReference type="Proteomes" id="UP000722791">
    <property type="component" value="Unassembled WGS sequence"/>
</dbReference>
<feature type="non-terminal residue" evidence="2">
    <location>
        <position position="1"/>
    </location>
</feature>
<feature type="compositionally biased region" description="Polar residues" evidence="1">
    <location>
        <begin position="343"/>
        <end position="352"/>
    </location>
</feature>
<comment type="caution">
    <text evidence="2">The sequence shown here is derived from an EMBL/GenBank/DDBJ whole genome shotgun (WGS) entry which is preliminary data.</text>
</comment>
<feature type="compositionally biased region" description="Low complexity" evidence="1">
    <location>
        <begin position="114"/>
        <end position="136"/>
    </location>
</feature>
<gene>
    <name evidence="2" type="ORF">Vretimale_450</name>
</gene>
<protein>
    <submittedName>
        <fullName evidence="2">Uncharacterized protein</fullName>
    </submittedName>
</protein>